<accession>A0A4Z2F872</accession>
<keyword evidence="2" id="KW-1185">Reference proteome</keyword>
<comment type="caution">
    <text evidence="1">The sequence shown here is derived from an EMBL/GenBank/DDBJ whole genome shotgun (WGS) entry which is preliminary data.</text>
</comment>
<gene>
    <name evidence="1" type="ORF">EYF80_052511</name>
</gene>
<name>A0A4Z2F872_9TELE</name>
<sequence length="91" mass="10466">MTASWHTTRMLSSLQHGAHWHRQPAAAMLFTERRTRRLVFLPQKDLVLRSAAASDLWRPAHAAAAAMLRLRRPRSHFDSLVFHAAPRQLYG</sequence>
<organism evidence="1 2">
    <name type="scientific">Liparis tanakae</name>
    <name type="common">Tanaka's snailfish</name>
    <dbReference type="NCBI Taxonomy" id="230148"/>
    <lineage>
        <taxon>Eukaryota</taxon>
        <taxon>Metazoa</taxon>
        <taxon>Chordata</taxon>
        <taxon>Craniata</taxon>
        <taxon>Vertebrata</taxon>
        <taxon>Euteleostomi</taxon>
        <taxon>Actinopterygii</taxon>
        <taxon>Neopterygii</taxon>
        <taxon>Teleostei</taxon>
        <taxon>Neoteleostei</taxon>
        <taxon>Acanthomorphata</taxon>
        <taxon>Eupercaria</taxon>
        <taxon>Perciformes</taxon>
        <taxon>Cottioidei</taxon>
        <taxon>Cottales</taxon>
        <taxon>Liparidae</taxon>
        <taxon>Liparis</taxon>
    </lineage>
</organism>
<evidence type="ECO:0000313" key="1">
    <source>
        <dbReference type="EMBL" id="TNN37328.1"/>
    </source>
</evidence>
<proteinExistence type="predicted"/>
<protein>
    <submittedName>
        <fullName evidence="1">Uncharacterized protein</fullName>
    </submittedName>
</protein>
<dbReference type="Proteomes" id="UP000314294">
    <property type="component" value="Unassembled WGS sequence"/>
</dbReference>
<dbReference type="AlphaFoldDB" id="A0A4Z2F872"/>
<dbReference type="EMBL" id="SRLO01001502">
    <property type="protein sequence ID" value="TNN37328.1"/>
    <property type="molecule type" value="Genomic_DNA"/>
</dbReference>
<evidence type="ECO:0000313" key="2">
    <source>
        <dbReference type="Proteomes" id="UP000314294"/>
    </source>
</evidence>
<reference evidence="1 2" key="1">
    <citation type="submission" date="2019-03" db="EMBL/GenBank/DDBJ databases">
        <title>First draft genome of Liparis tanakae, snailfish: a comprehensive survey of snailfish specific genes.</title>
        <authorList>
            <person name="Kim W."/>
            <person name="Song I."/>
            <person name="Jeong J.-H."/>
            <person name="Kim D."/>
            <person name="Kim S."/>
            <person name="Ryu S."/>
            <person name="Song J.Y."/>
            <person name="Lee S.K."/>
        </authorList>
    </citation>
    <scope>NUCLEOTIDE SEQUENCE [LARGE SCALE GENOMIC DNA]</scope>
    <source>
        <tissue evidence="1">Muscle</tissue>
    </source>
</reference>